<dbReference type="Pfam" id="PF13508">
    <property type="entry name" value="Acetyltransf_7"/>
    <property type="match status" value="1"/>
</dbReference>
<reference evidence="2" key="2">
    <citation type="journal article" date="2021" name="PeerJ">
        <title>Extensive microbial diversity within the chicken gut microbiome revealed by metagenomics and culture.</title>
        <authorList>
            <person name="Gilroy R."/>
            <person name="Ravi A."/>
            <person name="Getino M."/>
            <person name="Pursley I."/>
            <person name="Horton D.L."/>
            <person name="Alikhan N.F."/>
            <person name="Baker D."/>
            <person name="Gharbi K."/>
            <person name="Hall N."/>
            <person name="Watson M."/>
            <person name="Adriaenssens E.M."/>
            <person name="Foster-Nyarko E."/>
            <person name="Jarju S."/>
            <person name="Secka A."/>
            <person name="Antonio M."/>
            <person name="Oren A."/>
            <person name="Chaudhuri R.R."/>
            <person name="La Ragione R."/>
            <person name="Hildebrand F."/>
            <person name="Pallen M.J."/>
        </authorList>
    </citation>
    <scope>NUCLEOTIDE SEQUENCE</scope>
    <source>
        <strain evidence="2">517</strain>
    </source>
</reference>
<evidence type="ECO:0000259" key="1">
    <source>
        <dbReference type="PROSITE" id="PS51186"/>
    </source>
</evidence>
<dbReference type="AlphaFoldDB" id="A0A940DI35"/>
<dbReference type="CDD" id="cd04301">
    <property type="entry name" value="NAT_SF"/>
    <property type="match status" value="1"/>
</dbReference>
<name>A0A940DI35_9FIRM</name>
<accession>A0A940DI35</accession>
<comment type="caution">
    <text evidence="2">The sequence shown here is derived from an EMBL/GenBank/DDBJ whole genome shotgun (WGS) entry which is preliminary data.</text>
</comment>
<sequence length="199" mass="21328">MKIITVNGAELSRSELVAAGELLFLTDEEIYPTAFGTAENMGKVFPYLASIKGNMFEGKNLLVAKADGAIAGVLVGCRNAKWAPGAVEKAFTACGLPVPSGAADAEKHYFCYEAEHESGDYVLCLCVSPLFRRQGIGKILLTNYLSDKTEATLECLRSNPVAMALYEACGFVNIAEYDGYSAPGKPCVAVCKMLYKANK</sequence>
<evidence type="ECO:0000313" key="2">
    <source>
        <dbReference type="EMBL" id="MBO8423845.1"/>
    </source>
</evidence>
<protein>
    <submittedName>
        <fullName evidence="2">GNAT family N-acetyltransferase</fullName>
    </submittedName>
</protein>
<dbReference type="InterPro" id="IPR016181">
    <property type="entry name" value="Acyl_CoA_acyltransferase"/>
</dbReference>
<organism evidence="2 3">
    <name type="scientific">Candidatus Stercoripulliclostridium pullicola</name>
    <dbReference type="NCBI Taxonomy" id="2840953"/>
    <lineage>
        <taxon>Bacteria</taxon>
        <taxon>Bacillati</taxon>
        <taxon>Bacillota</taxon>
        <taxon>Clostridia</taxon>
        <taxon>Eubacteriales</taxon>
        <taxon>Candidatus Stercoripulliclostridium</taxon>
    </lineage>
</organism>
<dbReference type="SUPFAM" id="SSF55729">
    <property type="entry name" value="Acyl-CoA N-acyltransferases (Nat)"/>
    <property type="match status" value="1"/>
</dbReference>
<dbReference type="GO" id="GO:0016747">
    <property type="term" value="F:acyltransferase activity, transferring groups other than amino-acyl groups"/>
    <property type="evidence" value="ECO:0007669"/>
    <property type="project" value="InterPro"/>
</dbReference>
<dbReference type="Proteomes" id="UP000727857">
    <property type="component" value="Unassembled WGS sequence"/>
</dbReference>
<reference evidence="2" key="1">
    <citation type="submission" date="2020-10" db="EMBL/GenBank/DDBJ databases">
        <authorList>
            <person name="Gilroy R."/>
        </authorList>
    </citation>
    <scope>NUCLEOTIDE SEQUENCE</scope>
    <source>
        <strain evidence="2">517</strain>
    </source>
</reference>
<feature type="domain" description="N-acetyltransferase" evidence="1">
    <location>
        <begin position="6"/>
        <end position="198"/>
    </location>
</feature>
<dbReference type="EMBL" id="JADINF010000059">
    <property type="protein sequence ID" value="MBO8423845.1"/>
    <property type="molecule type" value="Genomic_DNA"/>
</dbReference>
<evidence type="ECO:0000313" key="3">
    <source>
        <dbReference type="Proteomes" id="UP000727857"/>
    </source>
</evidence>
<dbReference type="InterPro" id="IPR000182">
    <property type="entry name" value="GNAT_dom"/>
</dbReference>
<dbReference type="PROSITE" id="PS51186">
    <property type="entry name" value="GNAT"/>
    <property type="match status" value="1"/>
</dbReference>
<proteinExistence type="predicted"/>
<gene>
    <name evidence="2" type="ORF">IAB16_02305</name>
</gene>
<dbReference type="Gene3D" id="3.40.630.30">
    <property type="match status" value="1"/>
</dbReference>